<accession>A0A9D4PUK3</accession>
<dbReference type="Pfam" id="PF00685">
    <property type="entry name" value="Sulfotransfer_1"/>
    <property type="match status" value="1"/>
</dbReference>
<dbReference type="EMBL" id="JABSTV010001250">
    <property type="protein sequence ID" value="KAH7956010.1"/>
    <property type="molecule type" value="Genomic_DNA"/>
</dbReference>
<dbReference type="Proteomes" id="UP000821837">
    <property type="component" value="Unassembled WGS sequence"/>
</dbReference>
<dbReference type="VEuPathDB" id="VectorBase:RSAN_040893"/>
<dbReference type="PANTHER" id="PTHR11783">
    <property type="entry name" value="SULFOTRANSFERASE SULT"/>
    <property type="match status" value="1"/>
</dbReference>
<reference evidence="4" key="2">
    <citation type="submission" date="2021-09" db="EMBL/GenBank/DDBJ databases">
        <authorList>
            <person name="Jia N."/>
            <person name="Wang J."/>
            <person name="Shi W."/>
            <person name="Du L."/>
            <person name="Sun Y."/>
            <person name="Zhan W."/>
            <person name="Jiang J."/>
            <person name="Wang Q."/>
            <person name="Zhang B."/>
            <person name="Ji P."/>
            <person name="Sakyi L.B."/>
            <person name="Cui X."/>
            <person name="Yuan T."/>
            <person name="Jiang B."/>
            <person name="Yang W."/>
            <person name="Lam T.T.-Y."/>
            <person name="Chang Q."/>
            <person name="Ding S."/>
            <person name="Wang X."/>
            <person name="Zhu J."/>
            <person name="Ruan X."/>
            <person name="Zhao L."/>
            <person name="Wei J."/>
            <person name="Que T."/>
            <person name="Du C."/>
            <person name="Cheng J."/>
            <person name="Dai P."/>
            <person name="Han X."/>
            <person name="Huang E."/>
            <person name="Gao Y."/>
            <person name="Liu J."/>
            <person name="Shao H."/>
            <person name="Ye R."/>
            <person name="Li L."/>
            <person name="Wei W."/>
            <person name="Wang X."/>
            <person name="Wang C."/>
            <person name="Huo Q."/>
            <person name="Li W."/>
            <person name="Guo W."/>
            <person name="Chen H."/>
            <person name="Chen S."/>
            <person name="Zhou L."/>
            <person name="Zhou L."/>
            <person name="Ni X."/>
            <person name="Tian J."/>
            <person name="Zhou Y."/>
            <person name="Sheng Y."/>
            <person name="Liu T."/>
            <person name="Pan Y."/>
            <person name="Xia L."/>
            <person name="Li J."/>
            <person name="Zhao F."/>
            <person name="Cao W."/>
        </authorList>
    </citation>
    <scope>NUCLEOTIDE SEQUENCE</scope>
    <source>
        <strain evidence="4">Rsan-2018</strain>
        <tissue evidence="4">Larvae</tissue>
    </source>
</reference>
<evidence type="ECO:0000259" key="3">
    <source>
        <dbReference type="Pfam" id="PF00685"/>
    </source>
</evidence>
<evidence type="ECO:0000313" key="5">
    <source>
        <dbReference type="Proteomes" id="UP000821837"/>
    </source>
</evidence>
<dbReference type="SUPFAM" id="SSF52540">
    <property type="entry name" value="P-loop containing nucleoside triphosphate hydrolases"/>
    <property type="match status" value="1"/>
</dbReference>
<evidence type="ECO:0000313" key="4">
    <source>
        <dbReference type="EMBL" id="KAH7956010.1"/>
    </source>
</evidence>
<dbReference type="InterPro" id="IPR000863">
    <property type="entry name" value="Sulfotransferase_dom"/>
</dbReference>
<organism evidence="4 5">
    <name type="scientific">Rhipicephalus sanguineus</name>
    <name type="common">Brown dog tick</name>
    <name type="synonym">Ixodes sanguineus</name>
    <dbReference type="NCBI Taxonomy" id="34632"/>
    <lineage>
        <taxon>Eukaryota</taxon>
        <taxon>Metazoa</taxon>
        <taxon>Ecdysozoa</taxon>
        <taxon>Arthropoda</taxon>
        <taxon>Chelicerata</taxon>
        <taxon>Arachnida</taxon>
        <taxon>Acari</taxon>
        <taxon>Parasitiformes</taxon>
        <taxon>Ixodida</taxon>
        <taxon>Ixodoidea</taxon>
        <taxon>Ixodidae</taxon>
        <taxon>Rhipicephalinae</taxon>
        <taxon>Rhipicephalus</taxon>
        <taxon>Rhipicephalus</taxon>
    </lineage>
</organism>
<comment type="caution">
    <text evidence="4">The sequence shown here is derived from an EMBL/GenBank/DDBJ whole genome shotgun (WGS) entry which is preliminary data.</text>
</comment>
<feature type="domain" description="Sulfotransferase" evidence="3">
    <location>
        <begin position="37"/>
        <end position="293"/>
    </location>
</feature>
<reference evidence="4" key="1">
    <citation type="journal article" date="2020" name="Cell">
        <title>Large-Scale Comparative Analyses of Tick Genomes Elucidate Their Genetic Diversity and Vector Capacities.</title>
        <authorList>
            <consortium name="Tick Genome and Microbiome Consortium (TIGMIC)"/>
            <person name="Jia N."/>
            <person name="Wang J."/>
            <person name="Shi W."/>
            <person name="Du L."/>
            <person name="Sun Y."/>
            <person name="Zhan W."/>
            <person name="Jiang J.F."/>
            <person name="Wang Q."/>
            <person name="Zhang B."/>
            <person name="Ji P."/>
            <person name="Bell-Sakyi L."/>
            <person name="Cui X.M."/>
            <person name="Yuan T.T."/>
            <person name="Jiang B.G."/>
            <person name="Yang W.F."/>
            <person name="Lam T.T."/>
            <person name="Chang Q.C."/>
            <person name="Ding S.J."/>
            <person name="Wang X.J."/>
            <person name="Zhu J.G."/>
            <person name="Ruan X.D."/>
            <person name="Zhao L."/>
            <person name="Wei J.T."/>
            <person name="Ye R.Z."/>
            <person name="Que T.C."/>
            <person name="Du C.H."/>
            <person name="Zhou Y.H."/>
            <person name="Cheng J.X."/>
            <person name="Dai P.F."/>
            <person name="Guo W.B."/>
            <person name="Han X.H."/>
            <person name="Huang E.J."/>
            <person name="Li L.F."/>
            <person name="Wei W."/>
            <person name="Gao Y.C."/>
            <person name="Liu J.Z."/>
            <person name="Shao H.Z."/>
            <person name="Wang X."/>
            <person name="Wang C.C."/>
            <person name="Yang T.C."/>
            <person name="Huo Q.B."/>
            <person name="Li W."/>
            <person name="Chen H.Y."/>
            <person name="Chen S.E."/>
            <person name="Zhou L.G."/>
            <person name="Ni X.B."/>
            <person name="Tian J.H."/>
            <person name="Sheng Y."/>
            <person name="Liu T."/>
            <person name="Pan Y.S."/>
            <person name="Xia L.Y."/>
            <person name="Li J."/>
            <person name="Zhao F."/>
            <person name="Cao W.C."/>
        </authorList>
    </citation>
    <scope>NUCLEOTIDE SEQUENCE</scope>
    <source>
        <strain evidence="4">Rsan-2018</strain>
    </source>
</reference>
<evidence type="ECO:0000256" key="1">
    <source>
        <dbReference type="ARBA" id="ARBA00005771"/>
    </source>
</evidence>
<keyword evidence="5" id="KW-1185">Reference proteome</keyword>
<sequence>MQRRRPACQIIDGVPRCTVLNPDRLREALNFKAKEGDLVQITFPKSGTHWLMFITQLILRDGQPMTNYQEFAKEWRFLEYMDVKDYSSSLPLRTFVTHLALDKSTMTEEGKYVYLARNPWDVCVSFYLMMINWSNFKFQDATFEDFVDTFVSGNFGYGDYFEHVAAGYAHREEANVLFLTYEELKENTREVVLRLAHLLGEEHGRALEKDEALLQKVLERSRPEYMRNVVVVDLSAGDNPQWNEVFSRERITCIEGHEGEKDKYSYVRNGKVGSWKDYFSPALLRKMERRILEAEKQSSFMDLWKDIRLEARKRMQDTE</sequence>
<dbReference type="GO" id="GO:0008146">
    <property type="term" value="F:sulfotransferase activity"/>
    <property type="evidence" value="ECO:0007669"/>
    <property type="project" value="InterPro"/>
</dbReference>
<protein>
    <recommendedName>
        <fullName evidence="3">Sulfotransferase domain-containing protein</fullName>
    </recommendedName>
</protein>
<proteinExistence type="inferred from homology"/>
<gene>
    <name evidence="4" type="ORF">HPB52_005674</name>
</gene>
<keyword evidence="2" id="KW-0808">Transferase</keyword>
<comment type="similarity">
    <text evidence="1">Belongs to the sulfotransferase 1 family.</text>
</comment>
<dbReference type="Gene3D" id="3.40.50.300">
    <property type="entry name" value="P-loop containing nucleotide triphosphate hydrolases"/>
    <property type="match status" value="1"/>
</dbReference>
<dbReference type="AlphaFoldDB" id="A0A9D4PUK3"/>
<name>A0A9D4PUK3_RHISA</name>
<dbReference type="InterPro" id="IPR027417">
    <property type="entry name" value="P-loop_NTPase"/>
</dbReference>
<evidence type="ECO:0000256" key="2">
    <source>
        <dbReference type="ARBA" id="ARBA00022679"/>
    </source>
</evidence>